<evidence type="ECO:0000256" key="8">
    <source>
        <dbReference type="ARBA" id="ARBA00022741"/>
    </source>
</evidence>
<dbReference type="NCBIfam" id="TIGR01512">
    <property type="entry name" value="ATPase-IB2_Cd"/>
    <property type="match status" value="1"/>
</dbReference>
<dbReference type="InterPro" id="IPR006121">
    <property type="entry name" value="HMA_dom"/>
</dbReference>
<dbReference type="PANTHER" id="PTHR43520:SF5">
    <property type="entry name" value="CATION-TRANSPORTING P-TYPE ATPASE-RELATED"/>
    <property type="match status" value="1"/>
</dbReference>
<dbReference type="GO" id="GO:0005886">
    <property type="term" value="C:plasma membrane"/>
    <property type="evidence" value="ECO:0007669"/>
    <property type="project" value="UniProtKB-SubCell"/>
</dbReference>
<dbReference type="Gene3D" id="3.40.50.1000">
    <property type="entry name" value="HAD superfamily/HAD-like"/>
    <property type="match status" value="1"/>
</dbReference>
<dbReference type="AlphaFoldDB" id="A0A1H9Q047"/>
<dbReference type="OrthoDB" id="9807843at2"/>
<keyword evidence="9 15" id="KW-0067">ATP-binding</keyword>
<dbReference type="NCBIfam" id="TIGR01511">
    <property type="entry name" value="ATPase-IB1_Cu"/>
    <property type="match status" value="1"/>
</dbReference>
<evidence type="ECO:0000259" key="16">
    <source>
        <dbReference type="PROSITE" id="PS50846"/>
    </source>
</evidence>
<keyword evidence="5" id="KW-0597">Phosphoprotein</keyword>
<keyword evidence="12 15" id="KW-1133">Transmembrane helix</keyword>
<evidence type="ECO:0000313" key="17">
    <source>
        <dbReference type="EMBL" id="SER53770.1"/>
    </source>
</evidence>
<organism evidence="17 18">
    <name type="scientific">Tranquillimonas rosea</name>
    <dbReference type="NCBI Taxonomy" id="641238"/>
    <lineage>
        <taxon>Bacteria</taxon>
        <taxon>Pseudomonadati</taxon>
        <taxon>Pseudomonadota</taxon>
        <taxon>Alphaproteobacteria</taxon>
        <taxon>Rhodobacterales</taxon>
        <taxon>Roseobacteraceae</taxon>
        <taxon>Tranquillimonas</taxon>
    </lineage>
</organism>
<evidence type="ECO:0000256" key="11">
    <source>
        <dbReference type="ARBA" id="ARBA00022967"/>
    </source>
</evidence>
<dbReference type="InterPro" id="IPR059000">
    <property type="entry name" value="ATPase_P-type_domA"/>
</dbReference>
<dbReference type="PANTHER" id="PTHR43520">
    <property type="entry name" value="ATP7, ISOFORM B"/>
    <property type="match status" value="1"/>
</dbReference>
<evidence type="ECO:0000256" key="3">
    <source>
        <dbReference type="ARBA" id="ARBA00022448"/>
    </source>
</evidence>
<gene>
    <name evidence="17" type="ORF">SAMN04490244_101415</name>
</gene>
<dbReference type="RefSeq" id="WP_092687570.1">
    <property type="nucleotide sequence ID" value="NZ_FOGU01000001.1"/>
</dbReference>
<dbReference type="InterPro" id="IPR023299">
    <property type="entry name" value="ATPase_P-typ_cyto_dom_N"/>
</dbReference>
<keyword evidence="6 15" id="KW-0812">Transmembrane</keyword>
<comment type="similarity">
    <text evidence="2 15">Belongs to the cation transport ATPase (P-type) (TC 3.A.3) family. Type IB subfamily.</text>
</comment>
<dbReference type="Pfam" id="PF00122">
    <property type="entry name" value="E1-E2_ATPase"/>
    <property type="match status" value="1"/>
</dbReference>
<protein>
    <submittedName>
        <fullName evidence="17">Cu2+-exporting ATPase</fullName>
    </submittedName>
</protein>
<keyword evidence="3" id="KW-0813">Transport</keyword>
<dbReference type="Gene3D" id="3.30.70.100">
    <property type="match status" value="1"/>
</dbReference>
<keyword evidence="14 15" id="KW-0472">Membrane</keyword>
<dbReference type="InterPro" id="IPR008250">
    <property type="entry name" value="ATPase_P-typ_transduc_dom_A_sf"/>
</dbReference>
<evidence type="ECO:0000256" key="4">
    <source>
        <dbReference type="ARBA" id="ARBA00022475"/>
    </source>
</evidence>
<dbReference type="InterPro" id="IPR036412">
    <property type="entry name" value="HAD-like_sf"/>
</dbReference>
<dbReference type="Pfam" id="PF00702">
    <property type="entry name" value="Hydrolase"/>
    <property type="match status" value="1"/>
</dbReference>
<dbReference type="GO" id="GO:0043682">
    <property type="term" value="F:P-type divalent copper transporter activity"/>
    <property type="evidence" value="ECO:0007669"/>
    <property type="project" value="TreeGrafter"/>
</dbReference>
<keyword evidence="18" id="KW-1185">Reference proteome</keyword>
<dbReference type="PROSITE" id="PS00154">
    <property type="entry name" value="ATPASE_E1_E2"/>
    <property type="match status" value="1"/>
</dbReference>
<dbReference type="InterPro" id="IPR023214">
    <property type="entry name" value="HAD_sf"/>
</dbReference>
<dbReference type="SUPFAM" id="SSF56784">
    <property type="entry name" value="HAD-like"/>
    <property type="match status" value="1"/>
</dbReference>
<evidence type="ECO:0000256" key="15">
    <source>
        <dbReference type="RuleBase" id="RU362081"/>
    </source>
</evidence>
<evidence type="ECO:0000256" key="2">
    <source>
        <dbReference type="ARBA" id="ARBA00006024"/>
    </source>
</evidence>
<feature type="transmembrane region" description="Helical" evidence="15">
    <location>
        <begin position="385"/>
        <end position="413"/>
    </location>
</feature>
<dbReference type="InterPro" id="IPR027256">
    <property type="entry name" value="P-typ_ATPase_IB"/>
</dbReference>
<keyword evidence="8 15" id="KW-0547">Nucleotide-binding</keyword>
<dbReference type="InterPro" id="IPR017969">
    <property type="entry name" value="Heavy-metal-associated_CS"/>
</dbReference>
<dbReference type="Gene3D" id="2.70.150.10">
    <property type="entry name" value="Calcium-transporting ATPase, cytoplasmic transduction domain A"/>
    <property type="match status" value="1"/>
</dbReference>
<evidence type="ECO:0000256" key="12">
    <source>
        <dbReference type="ARBA" id="ARBA00022989"/>
    </source>
</evidence>
<comment type="subcellular location">
    <subcellularLocation>
        <location evidence="1">Cell membrane</location>
        <topology evidence="1">Multi-pass membrane protein</topology>
    </subcellularLocation>
</comment>
<keyword evidence="13" id="KW-0406">Ion transport</keyword>
<evidence type="ECO:0000256" key="10">
    <source>
        <dbReference type="ARBA" id="ARBA00022842"/>
    </source>
</evidence>
<keyword evidence="10" id="KW-0460">Magnesium</keyword>
<accession>A0A1H9Q047</accession>
<reference evidence="17 18" key="1">
    <citation type="submission" date="2016-10" db="EMBL/GenBank/DDBJ databases">
        <authorList>
            <person name="de Groot N.N."/>
        </authorList>
    </citation>
    <scope>NUCLEOTIDE SEQUENCE [LARGE SCALE GENOMIC DNA]</scope>
    <source>
        <strain evidence="17 18">DSM 23042</strain>
    </source>
</reference>
<dbReference type="SUPFAM" id="SSF81653">
    <property type="entry name" value="Calcium ATPase, transduction domain A"/>
    <property type="match status" value="1"/>
</dbReference>
<evidence type="ECO:0000256" key="6">
    <source>
        <dbReference type="ARBA" id="ARBA00022692"/>
    </source>
</evidence>
<dbReference type="SUPFAM" id="SSF81665">
    <property type="entry name" value="Calcium ATPase, transmembrane domain M"/>
    <property type="match status" value="1"/>
</dbReference>
<sequence>MTMACAACAALPDDAARAAAPAAADLVLHLPDIHCAACIASVEETLGHLPGVRDARVNLSLKRAMVATDGSVGTDTLVDALAARGHRAQPLDTGVLSGRSGPGRDLLVRIGVAGFAMMNVMLLSVAVWSGAADHTAQLFHLISAAIALPAVAFAGRPFFASALGALSGGRLNMDVPISLAIVLSAAVSLAGALNGVERAGWFDAALALTFFLLVGRYLDHAGRQAARSAAADLAAMEVPQAVRVENGREHVVRAATLVAGDVVRIRAGDRVPADGLVTEGESELDRAILTGESAPVAAAPGTEVGAGEINLSGPLLVRVVRAGADTGLRRLADLVAAAETQRSAFSGIADRAARIYAPLVHILGAAALVAWWVGTGDGWRALDVAISVLVITCPCALGLAVPAVSTVTTARLFRLGLLVKSRTALERLAAVDTVVFDKTGTLTTGRAVLRETPDAPTLALAAGLAQGSSHPLSRALVAATETRGIAPAIVTDLRERAGHGVEGRFEGRSVRLGRPGWVETGAQDGGVLLDTGTARHRFTFDEELRPDAADCVAALQEAGYGVELLSGDAEPAVARMAGRLGIETFSARVTPETKAEHLQRLAEAGHLTLMVGDGLNDTGALAVAHASLAPSSALDAARNAADVVLLADRMAPVAQMLRHARRARARMRQNIWLAVGYNAISVPVALAGLATPLIAALAMSTSSLTVTLNAMRGRA</sequence>
<dbReference type="Proteomes" id="UP000198885">
    <property type="component" value="Unassembled WGS sequence"/>
</dbReference>
<feature type="transmembrane region" description="Helical" evidence="15">
    <location>
        <begin position="106"/>
        <end position="131"/>
    </location>
</feature>
<evidence type="ECO:0000313" key="18">
    <source>
        <dbReference type="Proteomes" id="UP000198885"/>
    </source>
</evidence>
<dbReference type="STRING" id="641238.SAMN04490244_101415"/>
<dbReference type="GO" id="GO:0016887">
    <property type="term" value="F:ATP hydrolysis activity"/>
    <property type="evidence" value="ECO:0007669"/>
    <property type="project" value="InterPro"/>
</dbReference>
<dbReference type="InterPro" id="IPR036163">
    <property type="entry name" value="HMA_dom_sf"/>
</dbReference>
<keyword evidence="4 15" id="KW-1003">Cell membrane</keyword>
<evidence type="ECO:0000256" key="5">
    <source>
        <dbReference type="ARBA" id="ARBA00022553"/>
    </source>
</evidence>
<dbReference type="PROSITE" id="PS01047">
    <property type="entry name" value="HMA_1"/>
    <property type="match status" value="1"/>
</dbReference>
<dbReference type="InterPro" id="IPR018303">
    <property type="entry name" value="ATPase_P-typ_P_site"/>
</dbReference>
<evidence type="ECO:0000256" key="14">
    <source>
        <dbReference type="ARBA" id="ARBA00023136"/>
    </source>
</evidence>
<dbReference type="GO" id="GO:0005507">
    <property type="term" value="F:copper ion binding"/>
    <property type="evidence" value="ECO:0007669"/>
    <property type="project" value="TreeGrafter"/>
</dbReference>
<name>A0A1H9Q047_9RHOB</name>
<feature type="transmembrane region" description="Helical" evidence="15">
    <location>
        <begin position="199"/>
        <end position="218"/>
    </location>
</feature>
<feature type="transmembrane region" description="Helical" evidence="15">
    <location>
        <begin position="171"/>
        <end position="193"/>
    </location>
</feature>
<dbReference type="Gene3D" id="3.40.1110.10">
    <property type="entry name" value="Calcium-transporting ATPase, cytoplasmic domain N"/>
    <property type="match status" value="1"/>
</dbReference>
<keyword evidence="7 15" id="KW-0479">Metal-binding</keyword>
<evidence type="ECO:0000256" key="1">
    <source>
        <dbReference type="ARBA" id="ARBA00004651"/>
    </source>
</evidence>
<evidence type="ECO:0000256" key="9">
    <source>
        <dbReference type="ARBA" id="ARBA00022840"/>
    </source>
</evidence>
<dbReference type="EMBL" id="FOGU01000001">
    <property type="protein sequence ID" value="SER53770.1"/>
    <property type="molecule type" value="Genomic_DNA"/>
</dbReference>
<dbReference type="CDD" id="cd00371">
    <property type="entry name" value="HMA"/>
    <property type="match status" value="1"/>
</dbReference>
<dbReference type="PROSITE" id="PS50846">
    <property type="entry name" value="HMA_2"/>
    <property type="match status" value="1"/>
</dbReference>
<dbReference type="NCBIfam" id="TIGR01494">
    <property type="entry name" value="ATPase_P-type"/>
    <property type="match status" value="2"/>
</dbReference>
<evidence type="ECO:0000256" key="7">
    <source>
        <dbReference type="ARBA" id="ARBA00022723"/>
    </source>
</evidence>
<proteinExistence type="inferred from homology"/>
<evidence type="ECO:0000256" key="13">
    <source>
        <dbReference type="ARBA" id="ARBA00023065"/>
    </source>
</evidence>
<dbReference type="SUPFAM" id="SSF55008">
    <property type="entry name" value="HMA, heavy metal-associated domain"/>
    <property type="match status" value="1"/>
</dbReference>
<keyword evidence="11" id="KW-1278">Translocase</keyword>
<feature type="transmembrane region" description="Helical" evidence="15">
    <location>
        <begin position="137"/>
        <end position="159"/>
    </location>
</feature>
<dbReference type="GO" id="GO:0005524">
    <property type="term" value="F:ATP binding"/>
    <property type="evidence" value="ECO:0007669"/>
    <property type="project" value="UniProtKB-UniRule"/>
</dbReference>
<dbReference type="NCBIfam" id="TIGR01525">
    <property type="entry name" value="ATPase-IB_hvy"/>
    <property type="match status" value="1"/>
</dbReference>
<dbReference type="InterPro" id="IPR001757">
    <property type="entry name" value="P_typ_ATPase"/>
</dbReference>
<feature type="transmembrane region" description="Helical" evidence="15">
    <location>
        <begin position="355"/>
        <end position="373"/>
    </location>
</feature>
<dbReference type="Pfam" id="PF00403">
    <property type="entry name" value="HMA"/>
    <property type="match status" value="1"/>
</dbReference>
<feature type="transmembrane region" description="Helical" evidence="15">
    <location>
        <begin position="671"/>
        <end position="699"/>
    </location>
</feature>
<feature type="domain" description="HMA" evidence="16">
    <location>
        <begin position="24"/>
        <end position="89"/>
    </location>
</feature>
<dbReference type="GO" id="GO:0055070">
    <property type="term" value="P:copper ion homeostasis"/>
    <property type="evidence" value="ECO:0007669"/>
    <property type="project" value="TreeGrafter"/>
</dbReference>
<dbReference type="InterPro" id="IPR023298">
    <property type="entry name" value="ATPase_P-typ_TM_dom_sf"/>
</dbReference>
<dbReference type="PRINTS" id="PR00119">
    <property type="entry name" value="CATATPASE"/>
</dbReference>